<sequence length="178" mass="20581">MESLARQNFARECEAAINRQINMELEASYAYFAFANYLEQDTVAQPNAAKFFREQSHEEREHAEKLAHYQNLRGGRVAYQDVKKPPKTTFASLQEVMEVALQMEKSVNEVRHNQNFSSFNASEVTRFVTPTIAFRCKLTKRPRPGRFHRDRISSGTGEIYQAVCRLRDTVEAKWSEPG</sequence>
<dbReference type="InterPro" id="IPR009040">
    <property type="entry name" value="Ferritin-like_diiron"/>
</dbReference>
<dbReference type="Pfam" id="PF00210">
    <property type="entry name" value="Ferritin"/>
    <property type="match status" value="1"/>
</dbReference>
<evidence type="ECO:0000256" key="7">
    <source>
        <dbReference type="ARBA" id="ARBA00047990"/>
    </source>
</evidence>
<comment type="function">
    <text evidence="6">Stores iron in a soluble, non-toxic, readily available form. Important for iron homeostasis. Has ferroxidase activity. Iron is taken up in the ferrous form and deposited as ferric hydroxides after oxidation.</text>
</comment>
<evidence type="ECO:0000256" key="6">
    <source>
        <dbReference type="ARBA" id="ARBA00025111"/>
    </source>
</evidence>
<evidence type="ECO:0000256" key="4">
    <source>
        <dbReference type="ARBA" id="ARBA00023002"/>
    </source>
</evidence>
<dbReference type="GO" id="GO:0008198">
    <property type="term" value="F:ferrous iron binding"/>
    <property type="evidence" value="ECO:0007669"/>
    <property type="project" value="TreeGrafter"/>
</dbReference>
<accession>A0A8J4SEH2</accession>
<comment type="caution">
    <text evidence="11">The sequence shown here is derived from an EMBL/GenBank/DDBJ whole genome shotgun (WGS) entry which is preliminary data.</text>
</comment>
<evidence type="ECO:0000259" key="10">
    <source>
        <dbReference type="PROSITE" id="PS50905"/>
    </source>
</evidence>
<dbReference type="GO" id="GO:0004322">
    <property type="term" value="F:ferroxidase activity"/>
    <property type="evidence" value="ECO:0007669"/>
    <property type="project" value="UniProtKB-EC"/>
</dbReference>
<dbReference type="PROSITE" id="PS50905">
    <property type="entry name" value="FERRITIN_LIKE"/>
    <property type="match status" value="1"/>
</dbReference>
<dbReference type="EC" id="1.16.3.1" evidence="9"/>
<dbReference type="GO" id="GO:0006879">
    <property type="term" value="P:intracellular iron ion homeostasis"/>
    <property type="evidence" value="ECO:0007669"/>
    <property type="project" value="UniProtKB-KW"/>
</dbReference>
<evidence type="ECO:0000256" key="5">
    <source>
        <dbReference type="ARBA" id="ARBA00023004"/>
    </source>
</evidence>
<feature type="binding site" evidence="8">
    <location>
        <position position="104"/>
    </location>
    <ligand>
        <name>Fe cation</name>
        <dbReference type="ChEBI" id="CHEBI:24875"/>
        <label>1</label>
    </ligand>
</feature>
<dbReference type="SUPFAM" id="SSF47240">
    <property type="entry name" value="Ferritin-like"/>
    <property type="match status" value="1"/>
</dbReference>
<evidence type="ECO:0000313" key="12">
    <source>
        <dbReference type="Proteomes" id="UP000748531"/>
    </source>
</evidence>
<comment type="catalytic activity">
    <reaction evidence="7 9">
        <text>4 Fe(2+) + O2 + 4 H(+) = 4 Fe(3+) + 2 H2O</text>
        <dbReference type="Rhea" id="RHEA:11148"/>
        <dbReference type="ChEBI" id="CHEBI:15377"/>
        <dbReference type="ChEBI" id="CHEBI:15378"/>
        <dbReference type="ChEBI" id="CHEBI:15379"/>
        <dbReference type="ChEBI" id="CHEBI:29033"/>
        <dbReference type="ChEBI" id="CHEBI:29034"/>
        <dbReference type="EC" id="1.16.3.1"/>
    </reaction>
</comment>
<dbReference type="GO" id="GO:0006826">
    <property type="term" value="P:iron ion transport"/>
    <property type="evidence" value="ECO:0007669"/>
    <property type="project" value="InterPro"/>
</dbReference>
<gene>
    <name evidence="11" type="ORF">PHET_12452</name>
</gene>
<dbReference type="PANTHER" id="PTHR11431">
    <property type="entry name" value="FERRITIN"/>
    <property type="match status" value="1"/>
</dbReference>
<dbReference type="InterPro" id="IPR012347">
    <property type="entry name" value="Ferritin-like"/>
</dbReference>
<dbReference type="GO" id="GO:0008199">
    <property type="term" value="F:ferric iron binding"/>
    <property type="evidence" value="ECO:0007669"/>
    <property type="project" value="InterPro"/>
</dbReference>
<dbReference type="PROSITE" id="PS00540">
    <property type="entry name" value="FERRITIN_1"/>
    <property type="match status" value="1"/>
</dbReference>
<dbReference type="InterPro" id="IPR001519">
    <property type="entry name" value="Ferritin"/>
</dbReference>
<keyword evidence="5 8" id="KW-0408">Iron</keyword>
<evidence type="ECO:0000313" key="11">
    <source>
        <dbReference type="EMBL" id="KAF5393993.1"/>
    </source>
</evidence>
<keyword evidence="4 9" id="KW-0560">Oxidoreductase</keyword>
<dbReference type="PANTHER" id="PTHR11431:SF75">
    <property type="entry name" value="FERRITIN"/>
    <property type="match status" value="1"/>
</dbReference>
<keyword evidence="12" id="KW-1185">Reference proteome</keyword>
<comment type="similarity">
    <text evidence="1 9">Belongs to the ferritin family.</text>
</comment>
<feature type="binding site" evidence="8">
    <location>
        <position position="62"/>
    </location>
    <ligand>
        <name>Fe cation</name>
        <dbReference type="ChEBI" id="CHEBI:24875"/>
        <label>1</label>
    </ligand>
</feature>
<dbReference type="InterPro" id="IPR009078">
    <property type="entry name" value="Ferritin-like_SF"/>
</dbReference>
<dbReference type="InterPro" id="IPR008331">
    <property type="entry name" value="Ferritin_DPS_dom"/>
</dbReference>
<reference evidence="11" key="1">
    <citation type="submission" date="2019-05" db="EMBL/GenBank/DDBJ databases">
        <title>Annotation for the trematode Paragonimus heterotremus.</title>
        <authorList>
            <person name="Choi Y.-J."/>
        </authorList>
    </citation>
    <scope>NUCLEOTIDE SEQUENCE</scope>
    <source>
        <strain evidence="11">LC</strain>
    </source>
</reference>
<dbReference type="EMBL" id="LUCH01025569">
    <property type="protein sequence ID" value="KAF5393993.1"/>
    <property type="molecule type" value="Genomic_DNA"/>
</dbReference>
<evidence type="ECO:0000256" key="2">
    <source>
        <dbReference type="ARBA" id="ARBA00022434"/>
    </source>
</evidence>
<dbReference type="AlphaFoldDB" id="A0A8J4SEH2"/>
<feature type="binding site" evidence="8">
    <location>
        <position position="24"/>
    </location>
    <ligand>
        <name>Fe cation</name>
        <dbReference type="ChEBI" id="CHEBI:24875"/>
        <label>1</label>
    </ligand>
</feature>
<dbReference type="CDD" id="cd01056">
    <property type="entry name" value="Euk_Ferritin"/>
    <property type="match status" value="1"/>
</dbReference>
<protein>
    <recommendedName>
        <fullName evidence="9">Ferritin</fullName>
        <ecNumber evidence="9">1.16.3.1</ecNumber>
    </recommendedName>
</protein>
<dbReference type="Proteomes" id="UP000748531">
    <property type="component" value="Unassembled WGS sequence"/>
</dbReference>
<name>A0A8J4SEH2_9TREM</name>
<evidence type="ECO:0000256" key="9">
    <source>
        <dbReference type="RuleBase" id="RU361145"/>
    </source>
</evidence>
<feature type="binding site" evidence="8">
    <location>
        <position position="59"/>
    </location>
    <ligand>
        <name>Fe cation</name>
        <dbReference type="ChEBI" id="CHEBI:24875"/>
        <label>1</label>
    </ligand>
</feature>
<feature type="domain" description="Ferritin-like diiron" evidence="10">
    <location>
        <begin position="7"/>
        <end position="159"/>
    </location>
</feature>
<dbReference type="GO" id="GO:0005737">
    <property type="term" value="C:cytoplasm"/>
    <property type="evidence" value="ECO:0007669"/>
    <property type="project" value="TreeGrafter"/>
</dbReference>
<dbReference type="InterPro" id="IPR014034">
    <property type="entry name" value="Ferritin_CS"/>
</dbReference>
<dbReference type="Gene3D" id="1.20.1260.10">
    <property type="match status" value="1"/>
</dbReference>
<comment type="function">
    <text evidence="9">Stores iron in a soluble, non-toxic, readily available form. Important for iron homeostasis. Iron is taken up in the ferrous form and deposited as ferric hydroxides after oxidation.</text>
</comment>
<organism evidence="11 12">
    <name type="scientific">Paragonimus heterotremus</name>
    <dbReference type="NCBI Taxonomy" id="100268"/>
    <lineage>
        <taxon>Eukaryota</taxon>
        <taxon>Metazoa</taxon>
        <taxon>Spiralia</taxon>
        <taxon>Lophotrochozoa</taxon>
        <taxon>Platyhelminthes</taxon>
        <taxon>Trematoda</taxon>
        <taxon>Digenea</taxon>
        <taxon>Plagiorchiida</taxon>
        <taxon>Troglotremata</taxon>
        <taxon>Troglotrematidae</taxon>
        <taxon>Paragonimus</taxon>
    </lineage>
</organism>
<keyword evidence="3 8" id="KW-0479">Metal-binding</keyword>
<evidence type="ECO:0000256" key="1">
    <source>
        <dbReference type="ARBA" id="ARBA00007513"/>
    </source>
</evidence>
<evidence type="ECO:0000256" key="8">
    <source>
        <dbReference type="PIRSR" id="PIRSR601519-1"/>
    </source>
</evidence>
<keyword evidence="2 9" id="KW-0409">Iron storage</keyword>
<evidence type="ECO:0000256" key="3">
    <source>
        <dbReference type="ARBA" id="ARBA00022723"/>
    </source>
</evidence>
<dbReference type="OrthoDB" id="186462at2759"/>
<proteinExistence type="inferred from homology"/>